<feature type="non-terminal residue" evidence="2">
    <location>
        <position position="214"/>
    </location>
</feature>
<feature type="non-terminal residue" evidence="2">
    <location>
        <position position="1"/>
    </location>
</feature>
<dbReference type="EMBL" id="KQ087178">
    <property type="protein sequence ID" value="KLT46258.1"/>
    <property type="molecule type" value="Genomic_DNA"/>
</dbReference>
<feature type="region of interest" description="Disordered" evidence="1">
    <location>
        <begin position="82"/>
        <end position="105"/>
    </location>
</feature>
<sequence length="214" mass="25469">PHSHKTLDQNACRPYPCCCRWRLRRVPRRPPPLLAPVGRHRRLRGPVQPRHGLGVHLPHRREQVHGRVRCRASRYRGPVRCLHADHQPRGGRQDPGSRRPHPPDVRRCRRFALGRVLGLVGCRRDARCLVRPRRRPLVGRRRPFGVCRRFFCVCRRLRVCLRLSLRLRRCRRGLHPCRRKLICVCAFRQQHLGRRQGLALARRYRCRCRRVPPL</sequence>
<protein>
    <submittedName>
        <fullName evidence="2">Uncharacterized protein</fullName>
    </submittedName>
</protein>
<dbReference type="AlphaFoldDB" id="A0A0J0XYX0"/>
<keyword evidence="3" id="KW-1185">Reference proteome</keyword>
<gene>
    <name evidence="2" type="ORF">CC85DRAFT_317175</name>
</gene>
<dbReference type="Proteomes" id="UP000053611">
    <property type="component" value="Unassembled WGS sequence"/>
</dbReference>
<organism evidence="2 3">
    <name type="scientific">Cutaneotrichosporon oleaginosum</name>
    <dbReference type="NCBI Taxonomy" id="879819"/>
    <lineage>
        <taxon>Eukaryota</taxon>
        <taxon>Fungi</taxon>
        <taxon>Dikarya</taxon>
        <taxon>Basidiomycota</taxon>
        <taxon>Agaricomycotina</taxon>
        <taxon>Tremellomycetes</taxon>
        <taxon>Trichosporonales</taxon>
        <taxon>Trichosporonaceae</taxon>
        <taxon>Cutaneotrichosporon</taxon>
    </lineage>
</organism>
<accession>A0A0J0XYX0</accession>
<dbReference type="GeneID" id="28986760"/>
<proteinExistence type="predicted"/>
<name>A0A0J0XYX0_9TREE</name>
<reference evidence="2 3" key="1">
    <citation type="submission" date="2015-03" db="EMBL/GenBank/DDBJ databases">
        <title>Genomics and transcriptomics of the oil-accumulating basidiomycete yeast T. oleaginosus allow insights into substrate utilization and the diverse evolutionary trajectories of mating systems in fungi.</title>
        <authorList>
            <consortium name="DOE Joint Genome Institute"/>
            <person name="Kourist R."/>
            <person name="Kracht O."/>
            <person name="Bracharz F."/>
            <person name="Lipzen A."/>
            <person name="Nolan M."/>
            <person name="Ohm R."/>
            <person name="Grigoriev I."/>
            <person name="Sun S."/>
            <person name="Heitman J."/>
            <person name="Bruck T."/>
            <person name="Nowrousian M."/>
        </authorList>
    </citation>
    <scope>NUCLEOTIDE SEQUENCE [LARGE SCALE GENOMIC DNA]</scope>
    <source>
        <strain evidence="2 3">IBC0246</strain>
    </source>
</reference>
<evidence type="ECO:0000313" key="2">
    <source>
        <dbReference type="EMBL" id="KLT46258.1"/>
    </source>
</evidence>
<evidence type="ECO:0000256" key="1">
    <source>
        <dbReference type="SAM" id="MobiDB-lite"/>
    </source>
</evidence>
<evidence type="ECO:0000313" key="3">
    <source>
        <dbReference type="Proteomes" id="UP000053611"/>
    </source>
</evidence>